<organism evidence="1 2">
    <name type="scientific">Sphagnum jensenii</name>
    <dbReference type="NCBI Taxonomy" id="128206"/>
    <lineage>
        <taxon>Eukaryota</taxon>
        <taxon>Viridiplantae</taxon>
        <taxon>Streptophyta</taxon>
        <taxon>Embryophyta</taxon>
        <taxon>Bryophyta</taxon>
        <taxon>Sphagnophytina</taxon>
        <taxon>Sphagnopsida</taxon>
        <taxon>Sphagnales</taxon>
        <taxon>Sphagnaceae</taxon>
        <taxon>Sphagnum</taxon>
    </lineage>
</organism>
<feature type="non-terminal residue" evidence="1">
    <location>
        <position position="1"/>
    </location>
</feature>
<accession>A0ABP0VBL2</accession>
<gene>
    <name evidence="1" type="ORF">CSSPJE1EN1_LOCUS26671</name>
</gene>
<name>A0ABP0VBL2_9BRYO</name>
<keyword evidence="2" id="KW-1185">Reference proteome</keyword>
<feature type="non-terminal residue" evidence="1">
    <location>
        <position position="74"/>
    </location>
</feature>
<protein>
    <submittedName>
        <fullName evidence="1">Uncharacterized protein</fullName>
    </submittedName>
</protein>
<sequence length="74" mass="8388">MRDERERAGGLAVACRGLLLQIFHKKRFPCNLFLANFLRSYGESCRKWGFCPPSSSKCGWKCICGFARVIACLL</sequence>
<comment type="caution">
    <text evidence="1">The sequence shown here is derived from an EMBL/GenBank/DDBJ whole genome shotgun (WGS) entry which is preliminary data.</text>
</comment>
<evidence type="ECO:0000313" key="2">
    <source>
        <dbReference type="Proteomes" id="UP001497444"/>
    </source>
</evidence>
<dbReference type="Proteomes" id="UP001497444">
    <property type="component" value="Unassembled WGS sequence"/>
</dbReference>
<dbReference type="EMBL" id="CAXAQS010000352">
    <property type="protein sequence ID" value="CAK9251293.1"/>
    <property type="molecule type" value="Genomic_DNA"/>
</dbReference>
<reference evidence="1" key="1">
    <citation type="submission" date="2024-02" db="EMBL/GenBank/DDBJ databases">
        <authorList>
            <consortium name="ELIXIR-Norway"/>
            <consortium name="Elixir Norway"/>
        </authorList>
    </citation>
    <scope>NUCLEOTIDE SEQUENCE</scope>
</reference>
<proteinExistence type="predicted"/>
<evidence type="ECO:0000313" key="1">
    <source>
        <dbReference type="EMBL" id="CAK9251293.1"/>
    </source>
</evidence>